<proteinExistence type="predicted"/>
<keyword evidence="1" id="KW-1185">Reference proteome</keyword>
<name>A0A914E0K4_9BILA</name>
<evidence type="ECO:0000313" key="2">
    <source>
        <dbReference type="WBParaSite" id="ACRNAN_scaffold5126.g16843.t1"/>
    </source>
</evidence>
<organism evidence="1 2">
    <name type="scientific">Acrobeloides nanus</name>
    <dbReference type="NCBI Taxonomy" id="290746"/>
    <lineage>
        <taxon>Eukaryota</taxon>
        <taxon>Metazoa</taxon>
        <taxon>Ecdysozoa</taxon>
        <taxon>Nematoda</taxon>
        <taxon>Chromadorea</taxon>
        <taxon>Rhabditida</taxon>
        <taxon>Tylenchina</taxon>
        <taxon>Cephalobomorpha</taxon>
        <taxon>Cephaloboidea</taxon>
        <taxon>Cephalobidae</taxon>
        <taxon>Acrobeloides</taxon>
    </lineage>
</organism>
<protein>
    <submittedName>
        <fullName evidence="2">Uncharacterized protein</fullName>
    </submittedName>
</protein>
<dbReference type="WBParaSite" id="ACRNAN_scaffold5126.g16843.t1">
    <property type="protein sequence ID" value="ACRNAN_scaffold5126.g16843.t1"/>
    <property type="gene ID" value="ACRNAN_scaffold5126.g16843"/>
</dbReference>
<dbReference type="AlphaFoldDB" id="A0A914E0K4"/>
<dbReference type="Proteomes" id="UP000887540">
    <property type="component" value="Unplaced"/>
</dbReference>
<evidence type="ECO:0000313" key="1">
    <source>
        <dbReference type="Proteomes" id="UP000887540"/>
    </source>
</evidence>
<accession>A0A914E0K4</accession>
<sequence length="161" mass="18766">MESVFLNQCNIQSFQGHRCFENGLLICNQAKILIVRLDALNHHNDERYILREGLFRQIVLHQLKPCFQNLFENINITFADELGVDYSTNDLNSSAGFILGEKFTHRGQNNNNNTSVLMEHFKYFFRYTNNNNTLNLAFIFSDEARIRGTSTVNAYMQRGQF</sequence>
<reference evidence="2" key="1">
    <citation type="submission" date="2022-11" db="UniProtKB">
        <authorList>
            <consortium name="WormBaseParasite"/>
        </authorList>
    </citation>
    <scope>IDENTIFICATION</scope>
</reference>